<proteinExistence type="predicted"/>
<dbReference type="EMBL" id="JAGSPD010000007">
    <property type="protein sequence ID" value="MBV7269517.1"/>
    <property type="molecule type" value="Genomic_DNA"/>
</dbReference>
<organism evidence="3 4">
    <name type="scientific">Winogradskyella luteola</name>
    <dbReference type="NCBI Taxonomy" id="2828330"/>
    <lineage>
        <taxon>Bacteria</taxon>
        <taxon>Pseudomonadati</taxon>
        <taxon>Bacteroidota</taxon>
        <taxon>Flavobacteriia</taxon>
        <taxon>Flavobacteriales</taxon>
        <taxon>Flavobacteriaceae</taxon>
        <taxon>Winogradskyella</taxon>
    </lineage>
</organism>
<protein>
    <submittedName>
        <fullName evidence="3">PorT family protein</fullName>
    </submittedName>
</protein>
<evidence type="ECO:0000256" key="1">
    <source>
        <dbReference type="SAM" id="SignalP"/>
    </source>
</evidence>
<evidence type="ECO:0000313" key="3">
    <source>
        <dbReference type="EMBL" id="MBV7269517.1"/>
    </source>
</evidence>
<name>A0A9X1F8Y0_9FLAO</name>
<keyword evidence="1" id="KW-0732">Signal</keyword>
<dbReference type="InterPro" id="IPR025665">
    <property type="entry name" value="Beta-barrel_OMP_2"/>
</dbReference>
<evidence type="ECO:0000313" key="4">
    <source>
        <dbReference type="Proteomes" id="UP001138894"/>
    </source>
</evidence>
<keyword evidence="4" id="KW-1185">Reference proteome</keyword>
<dbReference type="Pfam" id="PF13568">
    <property type="entry name" value="OMP_b-brl_2"/>
    <property type="match status" value="1"/>
</dbReference>
<dbReference type="AlphaFoldDB" id="A0A9X1F8Y0"/>
<feature type="signal peptide" evidence="1">
    <location>
        <begin position="1"/>
        <end position="19"/>
    </location>
</feature>
<reference evidence="3" key="1">
    <citation type="submission" date="2021-04" db="EMBL/GenBank/DDBJ databases">
        <authorList>
            <person name="Pira H."/>
            <person name="Risdian C."/>
            <person name="Wink J."/>
        </authorList>
    </citation>
    <scope>NUCLEOTIDE SEQUENCE</scope>
    <source>
        <strain evidence="3">WHY3</strain>
    </source>
</reference>
<feature type="chain" id="PRO_5040955363" evidence="1">
    <location>
        <begin position="20"/>
        <end position="217"/>
    </location>
</feature>
<accession>A0A9X1F8Y0</accession>
<dbReference type="Proteomes" id="UP001138894">
    <property type="component" value="Unassembled WGS sequence"/>
</dbReference>
<dbReference type="RefSeq" id="WP_218546256.1">
    <property type="nucleotide sequence ID" value="NZ_JAGSPD010000007.1"/>
</dbReference>
<evidence type="ECO:0000259" key="2">
    <source>
        <dbReference type="Pfam" id="PF13568"/>
    </source>
</evidence>
<feature type="domain" description="Outer membrane protein beta-barrel" evidence="2">
    <location>
        <begin position="19"/>
        <end position="184"/>
    </location>
</feature>
<gene>
    <name evidence="3" type="ORF">KCG49_09995</name>
</gene>
<comment type="caution">
    <text evidence="3">The sequence shown here is derived from an EMBL/GenBank/DDBJ whole genome shotgun (WGS) entry which is preliminary data.</text>
</comment>
<sequence>MKKLLFLLISVCCVTHLIAQENDKSSSFFDSLSFGIKAGPTISTTQSGSAGLENEQKDGGRTQVSYHFGALTELRITKHLSFQLEAIYSNEKSQTTKKDEMYEASYIQIPLLVKFYFAKGFSIEAGPQIGYLLSSEITFDEDTNSRSPVIIDELPKTDFRFTTGLSYRFNNGIFFGGRYDFYITDPENLDREDDGFFLVSHSKFRNGLINAFIGYMF</sequence>